<protein>
    <submittedName>
        <fullName evidence="2">Methyltransferase type 11</fullName>
    </submittedName>
</protein>
<dbReference type="EMBL" id="AP011803">
    <property type="protein sequence ID" value="BAL60206.1"/>
    <property type="molecule type" value="Genomic_DNA"/>
</dbReference>
<dbReference type="AlphaFoldDB" id="H5SUK6"/>
<keyword evidence="2" id="KW-0808">Transferase</keyword>
<accession>H5SUK6</accession>
<dbReference type="InterPro" id="IPR013216">
    <property type="entry name" value="Methyltransf_11"/>
</dbReference>
<dbReference type="Pfam" id="PF08241">
    <property type="entry name" value="Methyltransf_11"/>
    <property type="match status" value="1"/>
</dbReference>
<evidence type="ECO:0000313" key="2">
    <source>
        <dbReference type="EMBL" id="BAL60206.1"/>
    </source>
</evidence>
<keyword evidence="2" id="KW-0489">Methyltransferase</keyword>
<dbReference type="GO" id="GO:0032259">
    <property type="term" value="P:methylation"/>
    <property type="evidence" value="ECO:0007669"/>
    <property type="project" value="UniProtKB-KW"/>
</dbReference>
<feature type="domain" description="Methyltransferase type 11" evidence="1">
    <location>
        <begin position="44"/>
        <end position="124"/>
    </location>
</feature>
<proteinExistence type="predicted"/>
<name>H5SUK6_ACEAU</name>
<sequence>MANFEREYYDQPELWNKSFLAIPAERERISKAIALIPADVRTILDVGCGNGAFLNSLPDKYQTIGLDSSREALKHVRTKAIHGDIASLPFESASFDLVTCLEVLEHLPFTIFERALSEIERVSRKYILISVPNNEDLDYCLVICPACRCWFNPNRHVRSFNEQQLSTLFTRFSIAKLEKVGPVEPHPRYNRYLYAAYRLWRKAPPPSSAVCPQCGYQSREIVTASHLTGMFPHVLSSIIKLPAKLIWRPQWRHRWLLALYIISKG</sequence>
<dbReference type="InterPro" id="IPR029063">
    <property type="entry name" value="SAM-dependent_MTases_sf"/>
</dbReference>
<dbReference type="CDD" id="cd02440">
    <property type="entry name" value="AdoMet_MTases"/>
    <property type="match status" value="1"/>
</dbReference>
<organism evidence="2">
    <name type="scientific">Acetithermum autotrophicum</name>
    <dbReference type="NCBI Taxonomy" id="1446466"/>
    <lineage>
        <taxon>Bacteria</taxon>
        <taxon>Candidatus Bipolaricaulota</taxon>
        <taxon>Candidatus Acetithermum</taxon>
    </lineage>
</organism>
<reference evidence="2" key="1">
    <citation type="journal article" date="2005" name="Environ. Microbiol.">
        <title>Genetic and functional properties of uncultivated thermophilic crenarchaeotes from a subsurface gold mine as revealed by analysis of genome fragments.</title>
        <authorList>
            <person name="Nunoura T."/>
            <person name="Hirayama H."/>
            <person name="Takami H."/>
            <person name="Oida H."/>
            <person name="Nishi S."/>
            <person name="Shimamura S."/>
            <person name="Suzuki Y."/>
            <person name="Inagaki F."/>
            <person name="Takai K."/>
            <person name="Nealson K.H."/>
            <person name="Horikoshi K."/>
        </authorList>
    </citation>
    <scope>NUCLEOTIDE SEQUENCE</scope>
</reference>
<evidence type="ECO:0000259" key="1">
    <source>
        <dbReference type="Pfam" id="PF08241"/>
    </source>
</evidence>
<reference evidence="2" key="2">
    <citation type="journal article" date="2012" name="PLoS ONE">
        <title>A Deeply Branching Thermophilic Bacterium with an Ancient Acetyl-CoA Pathway Dominates a Subsurface Ecosystem.</title>
        <authorList>
            <person name="Takami H."/>
            <person name="Noguchi H."/>
            <person name="Takaki Y."/>
            <person name="Uchiyama I."/>
            <person name="Toyoda A."/>
            <person name="Nishi S."/>
            <person name="Chee G.-J."/>
            <person name="Arai W."/>
            <person name="Nunoura T."/>
            <person name="Itoh T."/>
            <person name="Hattori M."/>
            <person name="Takai K."/>
        </authorList>
    </citation>
    <scope>NUCLEOTIDE SEQUENCE</scope>
</reference>
<dbReference type="PANTHER" id="PTHR43861">
    <property type="entry name" value="TRANS-ACONITATE 2-METHYLTRANSFERASE-RELATED"/>
    <property type="match status" value="1"/>
</dbReference>
<gene>
    <name evidence="2" type="ORF">HGMM_OP4C842</name>
</gene>
<dbReference type="GO" id="GO:0008757">
    <property type="term" value="F:S-adenosylmethionine-dependent methyltransferase activity"/>
    <property type="evidence" value="ECO:0007669"/>
    <property type="project" value="InterPro"/>
</dbReference>
<dbReference type="SUPFAM" id="SSF53335">
    <property type="entry name" value="S-adenosyl-L-methionine-dependent methyltransferases"/>
    <property type="match status" value="1"/>
</dbReference>
<dbReference type="Gene3D" id="3.40.50.150">
    <property type="entry name" value="Vaccinia Virus protein VP39"/>
    <property type="match status" value="1"/>
</dbReference>